<dbReference type="PANTHER" id="PTHR30367">
    <property type="entry name" value="P-HYDROXYBENZOIC ACID EFFLUX PUMP SUBUNIT AAEA-RELATED"/>
    <property type="match status" value="1"/>
</dbReference>
<evidence type="ECO:0000313" key="4">
    <source>
        <dbReference type="EMBL" id="GEN59008.1"/>
    </source>
</evidence>
<accession>A0A511X7U2</accession>
<keyword evidence="1" id="KW-0812">Transmembrane</keyword>
<protein>
    <submittedName>
        <fullName evidence="4">Uncharacterized protein</fullName>
    </submittedName>
</protein>
<dbReference type="Pfam" id="PF25963">
    <property type="entry name" value="Beta-barrel_AAEA"/>
    <property type="match status" value="1"/>
</dbReference>
<name>A0A511X7U2_9PROT</name>
<dbReference type="Gene3D" id="2.40.50.100">
    <property type="match status" value="1"/>
</dbReference>
<dbReference type="STRING" id="1120919.GCA_000429165_00917"/>
<dbReference type="OrthoDB" id="9811754at2"/>
<gene>
    <name evidence="4" type="ORF">ANI02nite_08920</name>
</gene>
<dbReference type="PANTHER" id="PTHR30367:SF1">
    <property type="entry name" value="MULTIDRUG RESISTANCE PROTEIN MDTN"/>
    <property type="match status" value="1"/>
</dbReference>
<keyword evidence="5" id="KW-1185">Reference proteome</keyword>
<keyword evidence="1" id="KW-0472">Membrane</keyword>
<dbReference type="RefSeq" id="WP_026397065.1">
    <property type="nucleotide sequence ID" value="NZ_AUBI01000002.1"/>
</dbReference>
<evidence type="ECO:0000313" key="5">
    <source>
        <dbReference type="Proteomes" id="UP000321635"/>
    </source>
</evidence>
<evidence type="ECO:0000259" key="2">
    <source>
        <dbReference type="Pfam" id="PF25917"/>
    </source>
</evidence>
<dbReference type="InterPro" id="IPR058625">
    <property type="entry name" value="MdtA-like_BSH"/>
</dbReference>
<keyword evidence="1" id="KW-1133">Transmembrane helix</keyword>
<sequence>MFDRARLTIKVITTTIILAIAMVTAFVLWDYYTAAPWTRNGQVRAQVANIAPRVSGQIIAVHVKDNQVVHAGDVLYDIDPFDFQVAVATATAVSQQRQADMVLKTAQHERRTHLTDAAASREEKQVYEATAQVARAQYAEALASLSQAKINLDRTHVRSTVTGTVNNLIMRDGDFATAGVPNVTVIDSSSYWVDGYFEETKISSVNINDPVRIDLMGFRSPLRGHVVSITRGIATSNAGAGVQGLPSVDPVYTWVRLAQRIPVRIRIDTIPANVTLAAGMTATVTIVDSKGRRAHDTIQDVFDRLHDDVFGIGSGSRR</sequence>
<dbReference type="Pfam" id="PF25917">
    <property type="entry name" value="BSH_RND"/>
    <property type="match status" value="1"/>
</dbReference>
<dbReference type="SUPFAM" id="SSF111369">
    <property type="entry name" value="HlyD-like secretion proteins"/>
    <property type="match status" value="1"/>
</dbReference>
<dbReference type="InterPro" id="IPR058634">
    <property type="entry name" value="AaeA-lik-b-barrel"/>
</dbReference>
<feature type="domain" description="p-hydroxybenzoic acid efflux pump subunit AaeA-like beta-barrel" evidence="3">
    <location>
        <begin position="190"/>
        <end position="286"/>
    </location>
</feature>
<dbReference type="EMBL" id="BJYF01000003">
    <property type="protein sequence ID" value="GEN59008.1"/>
    <property type="molecule type" value="Genomic_DNA"/>
</dbReference>
<reference evidence="4 5" key="1">
    <citation type="submission" date="2019-07" db="EMBL/GenBank/DDBJ databases">
        <title>Whole genome shotgun sequence of Acetobacter nitrogenifigens NBRC 105050.</title>
        <authorList>
            <person name="Hosoyama A."/>
            <person name="Uohara A."/>
            <person name="Ohji S."/>
            <person name="Ichikawa N."/>
        </authorList>
    </citation>
    <scope>NUCLEOTIDE SEQUENCE [LARGE SCALE GENOMIC DNA]</scope>
    <source>
        <strain evidence="4 5">NBRC 105050</strain>
    </source>
</reference>
<dbReference type="Proteomes" id="UP000321635">
    <property type="component" value="Unassembled WGS sequence"/>
</dbReference>
<dbReference type="AlphaFoldDB" id="A0A511X7U2"/>
<proteinExistence type="predicted"/>
<feature type="domain" description="Multidrug resistance protein MdtA-like barrel-sandwich hybrid" evidence="2">
    <location>
        <begin position="47"/>
        <end position="186"/>
    </location>
</feature>
<comment type="caution">
    <text evidence="4">The sequence shown here is derived from an EMBL/GenBank/DDBJ whole genome shotgun (WGS) entry which is preliminary data.</text>
</comment>
<dbReference type="GO" id="GO:0055085">
    <property type="term" value="P:transmembrane transport"/>
    <property type="evidence" value="ECO:0007669"/>
    <property type="project" value="InterPro"/>
</dbReference>
<evidence type="ECO:0000259" key="3">
    <source>
        <dbReference type="Pfam" id="PF25963"/>
    </source>
</evidence>
<feature type="transmembrane region" description="Helical" evidence="1">
    <location>
        <begin position="7"/>
        <end position="29"/>
    </location>
</feature>
<evidence type="ECO:0000256" key="1">
    <source>
        <dbReference type="SAM" id="Phobius"/>
    </source>
</evidence>
<organism evidence="4 5">
    <name type="scientific">Acetobacter nitrogenifigens DSM 23921 = NBRC 105050</name>
    <dbReference type="NCBI Taxonomy" id="1120919"/>
    <lineage>
        <taxon>Bacteria</taxon>
        <taxon>Pseudomonadati</taxon>
        <taxon>Pseudomonadota</taxon>
        <taxon>Alphaproteobacteria</taxon>
        <taxon>Acetobacterales</taxon>
        <taxon>Acetobacteraceae</taxon>
        <taxon>Acetobacter</taxon>
    </lineage>
</organism>
<dbReference type="Gene3D" id="2.40.30.170">
    <property type="match status" value="1"/>
</dbReference>
<dbReference type="InterPro" id="IPR050393">
    <property type="entry name" value="MFP_Efflux_Pump"/>
</dbReference>